<dbReference type="AlphaFoldDB" id="A0A8K0K3C4"/>
<evidence type="ECO:0000313" key="2">
    <source>
        <dbReference type="Proteomes" id="UP000792457"/>
    </source>
</evidence>
<dbReference type="PANTHER" id="PTHR47326:SF1">
    <property type="entry name" value="HTH PSQ-TYPE DOMAIN-CONTAINING PROTEIN"/>
    <property type="match status" value="1"/>
</dbReference>
<accession>A0A8K0K3C4</accession>
<evidence type="ECO:0000313" key="1">
    <source>
        <dbReference type="EMBL" id="KAG8227560.1"/>
    </source>
</evidence>
<reference evidence="1" key="2">
    <citation type="submission" date="2017-10" db="EMBL/GenBank/DDBJ databases">
        <title>Ladona fulva Genome sequencing and assembly.</title>
        <authorList>
            <person name="Murali S."/>
            <person name="Richards S."/>
            <person name="Bandaranaike D."/>
            <person name="Bellair M."/>
            <person name="Blankenburg K."/>
            <person name="Chao H."/>
            <person name="Dinh H."/>
            <person name="Doddapaneni H."/>
            <person name="Dugan-Rocha S."/>
            <person name="Elkadiri S."/>
            <person name="Gnanaolivu R."/>
            <person name="Hernandez B."/>
            <person name="Skinner E."/>
            <person name="Javaid M."/>
            <person name="Lee S."/>
            <person name="Li M."/>
            <person name="Ming W."/>
            <person name="Munidasa M."/>
            <person name="Muniz J."/>
            <person name="Nguyen L."/>
            <person name="Hughes D."/>
            <person name="Osuji N."/>
            <person name="Pu L.-L."/>
            <person name="Puazo M."/>
            <person name="Qu C."/>
            <person name="Quiroz J."/>
            <person name="Raj R."/>
            <person name="Weissenberger G."/>
            <person name="Xin Y."/>
            <person name="Zou X."/>
            <person name="Han Y."/>
            <person name="Worley K."/>
            <person name="Muzny D."/>
            <person name="Gibbs R."/>
        </authorList>
    </citation>
    <scope>NUCLEOTIDE SEQUENCE</scope>
    <source>
        <strain evidence="1">Sampled in the wild</strain>
    </source>
</reference>
<dbReference type="GO" id="GO:0003676">
    <property type="term" value="F:nucleic acid binding"/>
    <property type="evidence" value="ECO:0007669"/>
    <property type="project" value="InterPro"/>
</dbReference>
<dbReference type="Gene3D" id="3.30.420.10">
    <property type="entry name" value="Ribonuclease H-like superfamily/Ribonuclease H"/>
    <property type="match status" value="1"/>
</dbReference>
<dbReference type="EMBL" id="KZ308327">
    <property type="protein sequence ID" value="KAG8227560.1"/>
    <property type="molecule type" value="Genomic_DNA"/>
</dbReference>
<proteinExistence type="predicted"/>
<dbReference type="OrthoDB" id="6766291at2759"/>
<dbReference type="InterPro" id="IPR036397">
    <property type="entry name" value="RNaseH_sf"/>
</dbReference>
<name>A0A8K0K3C4_LADFU</name>
<protein>
    <submittedName>
        <fullName evidence="1">Uncharacterized protein</fullName>
    </submittedName>
</protein>
<comment type="caution">
    <text evidence="1">The sequence shown here is derived from an EMBL/GenBank/DDBJ whole genome shotgun (WGS) entry which is preliminary data.</text>
</comment>
<reference evidence="1" key="1">
    <citation type="submission" date="2013-04" db="EMBL/GenBank/DDBJ databases">
        <authorList>
            <person name="Qu J."/>
            <person name="Murali S.C."/>
            <person name="Bandaranaike D."/>
            <person name="Bellair M."/>
            <person name="Blankenburg K."/>
            <person name="Chao H."/>
            <person name="Dinh H."/>
            <person name="Doddapaneni H."/>
            <person name="Downs B."/>
            <person name="Dugan-Rocha S."/>
            <person name="Elkadiri S."/>
            <person name="Gnanaolivu R.D."/>
            <person name="Hernandez B."/>
            <person name="Javaid M."/>
            <person name="Jayaseelan J.C."/>
            <person name="Lee S."/>
            <person name="Li M."/>
            <person name="Ming W."/>
            <person name="Munidasa M."/>
            <person name="Muniz J."/>
            <person name="Nguyen L."/>
            <person name="Ongeri F."/>
            <person name="Osuji N."/>
            <person name="Pu L.-L."/>
            <person name="Puazo M."/>
            <person name="Qu C."/>
            <person name="Quiroz J."/>
            <person name="Raj R."/>
            <person name="Weissenberger G."/>
            <person name="Xin Y."/>
            <person name="Zou X."/>
            <person name="Han Y."/>
            <person name="Richards S."/>
            <person name="Worley K."/>
            <person name="Muzny D."/>
            <person name="Gibbs R."/>
        </authorList>
    </citation>
    <scope>NUCLEOTIDE SEQUENCE</scope>
    <source>
        <strain evidence="1">Sampled in the wild</strain>
    </source>
</reference>
<dbReference type="PANTHER" id="PTHR47326">
    <property type="entry name" value="TRANSPOSABLE ELEMENT TC3 TRANSPOSASE-LIKE PROTEIN"/>
    <property type="match status" value="1"/>
</dbReference>
<sequence>MVIGIKRNDVVCVGRLAKDRKIKLLVLGGNDQDMPENFSIPQIDEDGQERSVHFMQDGALPHYLIDVRDFLNNRFPGKWTGRGAPIAWPPRSPDLTPLDFFFFGGRKIYSSNSNGMGYANASPISITLNQIFNCGGKRDKEEQDGVRDKPSFEVF</sequence>
<keyword evidence="2" id="KW-1185">Reference proteome</keyword>
<organism evidence="1 2">
    <name type="scientific">Ladona fulva</name>
    <name type="common">Scarce chaser dragonfly</name>
    <name type="synonym">Libellula fulva</name>
    <dbReference type="NCBI Taxonomy" id="123851"/>
    <lineage>
        <taxon>Eukaryota</taxon>
        <taxon>Metazoa</taxon>
        <taxon>Ecdysozoa</taxon>
        <taxon>Arthropoda</taxon>
        <taxon>Hexapoda</taxon>
        <taxon>Insecta</taxon>
        <taxon>Pterygota</taxon>
        <taxon>Palaeoptera</taxon>
        <taxon>Odonata</taxon>
        <taxon>Epiprocta</taxon>
        <taxon>Anisoptera</taxon>
        <taxon>Libelluloidea</taxon>
        <taxon>Libellulidae</taxon>
        <taxon>Ladona</taxon>
    </lineage>
</organism>
<dbReference type="Proteomes" id="UP000792457">
    <property type="component" value="Unassembled WGS sequence"/>
</dbReference>
<gene>
    <name evidence="1" type="ORF">J437_LFUL000660</name>
</gene>